<dbReference type="Pfam" id="PF11716">
    <property type="entry name" value="MDMPI_N"/>
    <property type="match status" value="1"/>
</dbReference>
<evidence type="ECO:0000259" key="1">
    <source>
        <dbReference type="Pfam" id="PF11716"/>
    </source>
</evidence>
<dbReference type="Gene3D" id="1.20.120.450">
    <property type="entry name" value="dinb family like domain"/>
    <property type="match status" value="1"/>
</dbReference>
<accession>A0ABS4W6P6</accession>
<evidence type="ECO:0000313" key="2">
    <source>
        <dbReference type="EMBL" id="MBP2371878.1"/>
    </source>
</evidence>
<protein>
    <submittedName>
        <fullName evidence="2">Uncharacterized protein (TIGR03083 family)</fullName>
    </submittedName>
</protein>
<evidence type="ECO:0000313" key="3">
    <source>
        <dbReference type="Proteomes" id="UP001519295"/>
    </source>
</evidence>
<gene>
    <name evidence="2" type="ORF">JOF36_007651</name>
</gene>
<dbReference type="NCBIfam" id="TIGR03083">
    <property type="entry name" value="maleylpyruvate isomerase family mycothiol-dependent enzyme"/>
    <property type="match status" value="1"/>
</dbReference>
<dbReference type="InterPro" id="IPR017517">
    <property type="entry name" value="Maleyloyr_isom"/>
</dbReference>
<reference evidence="2 3" key="1">
    <citation type="submission" date="2021-03" db="EMBL/GenBank/DDBJ databases">
        <title>Sequencing the genomes of 1000 actinobacteria strains.</title>
        <authorList>
            <person name="Klenk H.-P."/>
        </authorList>
    </citation>
    <scope>NUCLEOTIDE SEQUENCE [LARGE SCALE GENOMIC DNA]</scope>
    <source>
        <strain evidence="2 3">DSM 45256</strain>
    </source>
</reference>
<dbReference type="EMBL" id="JAGINU010000004">
    <property type="protein sequence ID" value="MBP2371878.1"/>
    <property type="molecule type" value="Genomic_DNA"/>
</dbReference>
<dbReference type="Proteomes" id="UP001519295">
    <property type="component" value="Unassembled WGS sequence"/>
</dbReference>
<organism evidence="2 3">
    <name type="scientific">Pseudonocardia parietis</name>
    <dbReference type="NCBI Taxonomy" id="570936"/>
    <lineage>
        <taxon>Bacteria</taxon>
        <taxon>Bacillati</taxon>
        <taxon>Actinomycetota</taxon>
        <taxon>Actinomycetes</taxon>
        <taxon>Pseudonocardiales</taxon>
        <taxon>Pseudonocardiaceae</taxon>
        <taxon>Pseudonocardia</taxon>
    </lineage>
</organism>
<feature type="domain" description="Mycothiol-dependent maleylpyruvate isomerase metal-binding" evidence="1">
    <location>
        <begin position="9"/>
        <end position="95"/>
    </location>
</feature>
<dbReference type="SUPFAM" id="SSF109854">
    <property type="entry name" value="DinB/YfiT-like putative metalloenzymes"/>
    <property type="match status" value="1"/>
</dbReference>
<dbReference type="InterPro" id="IPR034660">
    <property type="entry name" value="DinB/YfiT-like"/>
</dbReference>
<keyword evidence="3" id="KW-1185">Reference proteome</keyword>
<name>A0ABS4W6P6_9PSEU</name>
<dbReference type="InterPro" id="IPR024344">
    <property type="entry name" value="MDMPI_metal-binding"/>
</dbReference>
<sequence length="210" mass="22722">MNDVWKMVHEERAVLADDMREVADELWDTPSLCPGWTVHDVVAHLVESARTSRTRFAVKMLRARMDFDRQNAAGIARERGSTPAETLTRLVACIPLTATPPAPLDTRLVEMVVHGEDIRRPLRISRTYPHEAVRRALRLQARTSTSFGGARQSIAGVRLSATDADLSIGDGPEVVGTALSLLLAISGRPVEPGELDGPGVAELVQACGAA</sequence>
<comment type="caution">
    <text evidence="2">The sequence shown here is derived from an EMBL/GenBank/DDBJ whole genome shotgun (WGS) entry which is preliminary data.</text>
</comment>
<proteinExistence type="predicted"/>
<dbReference type="RefSeq" id="WP_372447489.1">
    <property type="nucleotide sequence ID" value="NZ_JAGINU010000004.1"/>
</dbReference>